<evidence type="ECO:0000313" key="18">
    <source>
        <dbReference type="Proteomes" id="UP000297861"/>
    </source>
</evidence>
<dbReference type="InterPro" id="IPR011110">
    <property type="entry name" value="Reg_prop"/>
</dbReference>
<dbReference type="InterPro" id="IPR003661">
    <property type="entry name" value="HisK_dim/P_dom"/>
</dbReference>
<dbReference type="PROSITE" id="PS50110">
    <property type="entry name" value="RESPONSE_REGULATORY"/>
    <property type="match status" value="1"/>
</dbReference>
<dbReference type="Pfam" id="PF07494">
    <property type="entry name" value="Reg_prop"/>
    <property type="match status" value="4"/>
</dbReference>
<dbReference type="InterPro" id="IPR013783">
    <property type="entry name" value="Ig-like_fold"/>
</dbReference>
<dbReference type="RefSeq" id="WP_134437559.1">
    <property type="nucleotide sequence ID" value="NZ_SOML01000017.1"/>
</dbReference>
<name>A0A4Y8KTV3_9BACT</name>
<dbReference type="Gene3D" id="2.130.10.10">
    <property type="entry name" value="YVTN repeat-like/Quinoprotein amine dehydrogenase"/>
    <property type="match status" value="2"/>
</dbReference>
<keyword evidence="8" id="KW-0902">Two-component regulatory system</keyword>
<dbReference type="InterPro" id="IPR018062">
    <property type="entry name" value="HTH_AraC-typ_CS"/>
</dbReference>
<dbReference type="CDD" id="cd17574">
    <property type="entry name" value="REC_OmpR"/>
    <property type="match status" value="1"/>
</dbReference>
<evidence type="ECO:0000256" key="13">
    <source>
        <dbReference type="SAM" id="Phobius"/>
    </source>
</evidence>
<evidence type="ECO:0000259" key="16">
    <source>
        <dbReference type="PROSITE" id="PS50110"/>
    </source>
</evidence>
<feature type="modified residue" description="4-aspartylphosphate" evidence="12">
    <location>
        <position position="1153"/>
    </location>
</feature>
<keyword evidence="18" id="KW-1185">Reference proteome</keyword>
<evidence type="ECO:0000256" key="7">
    <source>
        <dbReference type="ARBA" id="ARBA00022840"/>
    </source>
</evidence>
<dbReference type="InterPro" id="IPR036890">
    <property type="entry name" value="HATPase_C_sf"/>
</dbReference>
<dbReference type="OrthoDB" id="993208at2"/>
<dbReference type="PROSITE" id="PS00041">
    <property type="entry name" value="HTH_ARAC_FAMILY_1"/>
    <property type="match status" value="1"/>
</dbReference>
<dbReference type="EC" id="2.7.13.3" evidence="2"/>
<dbReference type="GO" id="GO:0003700">
    <property type="term" value="F:DNA-binding transcription factor activity"/>
    <property type="evidence" value="ECO:0007669"/>
    <property type="project" value="InterPro"/>
</dbReference>
<feature type="domain" description="Response regulatory" evidence="16">
    <location>
        <begin position="1105"/>
        <end position="1220"/>
    </location>
</feature>
<keyword evidence="5" id="KW-0547">Nucleotide-binding</keyword>
<evidence type="ECO:0000259" key="15">
    <source>
        <dbReference type="PROSITE" id="PS50109"/>
    </source>
</evidence>
<dbReference type="Pfam" id="PF00072">
    <property type="entry name" value="Response_reg"/>
    <property type="match status" value="1"/>
</dbReference>
<dbReference type="InterPro" id="IPR004358">
    <property type="entry name" value="Sig_transdc_His_kin-like_C"/>
</dbReference>
<evidence type="ECO:0000256" key="10">
    <source>
        <dbReference type="ARBA" id="ARBA00023125"/>
    </source>
</evidence>
<dbReference type="InterPro" id="IPR036097">
    <property type="entry name" value="HisK_dim/P_sf"/>
</dbReference>
<dbReference type="Gene3D" id="3.40.50.2300">
    <property type="match status" value="1"/>
</dbReference>
<keyword evidence="6" id="KW-0418">Kinase</keyword>
<dbReference type="SUPFAM" id="SSF63829">
    <property type="entry name" value="Calcium-dependent phosphotriesterase"/>
    <property type="match status" value="2"/>
</dbReference>
<keyword evidence="3 12" id="KW-0597">Phosphoprotein</keyword>
<dbReference type="InterPro" id="IPR005467">
    <property type="entry name" value="His_kinase_dom"/>
</dbReference>
<evidence type="ECO:0000256" key="1">
    <source>
        <dbReference type="ARBA" id="ARBA00000085"/>
    </source>
</evidence>
<evidence type="ECO:0000256" key="9">
    <source>
        <dbReference type="ARBA" id="ARBA00023015"/>
    </source>
</evidence>
<dbReference type="GO" id="GO:0005524">
    <property type="term" value="F:ATP binding"/>
    <property type="evidence" value="ECO:0007669"/>
    <property type="project" value="UniProtKB-KW"/>
</dbReference>
<keyword evidence="13" id="KW-0472">Membrane</keyword>
<gene>
    <name evidence="17" type="ORF">E2605_18760</name>
</gene>
<evidence type="ECO:0000256" key="12">
    <source>
        <dbReference type="PROSITE-ProRule" id="PRU00169"/>
    </source>
</evidence>
<dbReference type="InterPro" id="IPR009057">
    <property type="entry name" value="Homeodomain-like_sf"/>
</dbReference>
<dbReference type="Pfam" id="PF07495">
    <property type="entry name" value="Y_Y_Y"/>
    <property type="match status" value="1"/>
</dbReference>
<dbReference type="Proteomes" id="UP000297861">
    <property type="component" value="Unassembled WGS sequence"/>
</dbReference>
<dbReference type="SUPFAM" id="SSF101898">
    <property type="entry name" value="NHL repeat"/>
    <property type="match status" value="1"/>
</dbReference>
<dbReference type="Gene3D" id="1.10.10.60">
    <property type="entry name" value="Homeodomain-like"/>
    <property type="match status" value="2"/>
</dbReference>
<reference evidence="17 18" key="1">
    <citation type="submission" date="2019-03" db="EMBL/GenBank/DDBJ databases">
        <title>San Antonio Military Medical Center submission to MRSN (WRAIR), pending publication.</title>
        <authorList>
            <person name="Blyth D.M."/>
            <person name="Mccarthy S.L."/>
            <person name="Schall S.E."/>
            <person name="Stam J.A."/>
            <person name="Ong A.C."/>
            <person name="Mcgann P.T."/>
        </authorList>
    </citation>
    <scope>NUCLEOTIDE SEQUENCE [LARGE SCALE GENOMIC DNA]</scope>
    <source>
        <strain evidence="17 18">MRSN571793</strain>
    </source>
</reference>
<dbReference type="InterPro" id="IPR001789">
    <property type="entry name" value="Sig_transdc_resp-reg_receiver"/>
</dbReference>
<evidence type="ECO:0000256" key="6">
    <source>
        <dbReference type="ARBA" id="ARBA00022777"/>
    </source>
</evidence>
<evidence type="ECO:0000313" key="17">
    <source>
        <dbReference type="EMBL" id="TFD92602.1"/>
    </source>
</evidence>
<dbReference type="CDD" id="cd00082">
    <property type="entry name" value="HisKA"/>
    <property type="match status" value="1"/>
</dbReference>
<dbReference type="SMART" id="SM00448">
    <property type="entry name" value="REC"/>
    <property type="match status" value="1"/>
</dbReference>
<dbReference type="Gene3D" id="2.60.40.10">
    <property type="entry name" value="Immunoglobulins"/>
    <property type="match status" value="1"/>
</dbReference>
<organism evidence="17 18">
    <name type="scientific">Dysgonomonas capnocytophagoides</name>
    <dbReference type="NCBI Taxonomy" id="45254"/>
    <lineage>
        <taxon>Bacteria</taxon>
        <taxon>Pseudomonadati</taxon>
        <taxon>Bacteroidota</taxon>
        <taxon>Bacteroidia</taxon>
        <taxon>Bacteroidales</taxon>
        <taxon>Dysgonomonadaceae</taxon>
        <taxon>Dysgonomonas</taxon>
    </lineage>
</organism>
<dbReference type="PANTHER" id="PTHR43547">
    <property type="entry name" value="TWO-COMPONENT HISTIDINE KINASE"/>
    <property type="match status" value="1"/>
</dbReference>
<dbReference type="FunFam" id="3.30.565.10:FF:000037">
    <property type="entry name" value="Hybrid sensor histidine kinase/response regulator"/>
    <property type="match status" value="1"/>
</dbReference>
<dbReference type="PANTHER" id="PTHR43547:SF2">
    <property type="entry name" value="HYBRID SIGNAL TRANSDUCTION HISTIDINE KINASE C"/>
    <property type="match status" value="1"/>
</dbReference>
<evidence type="ECO:0000256" key="11">
    <source>
        <dbReference type="ARBA" id="ARBA00023163"/>
    </source>
</evidence>
<comment type="caution">
    <text evidence="17">The sequence shown here is derived from an EMBL/GenBank/DDBJ whole genome shotgun (WGS) entry which is preliminary data.</text>
</comment>
<dbReference type="PRINTS" id="PR00344">
    <property type="entry name" value="BCTRLSENSOR"/>
</dbReference>
<keyword evidence="7" id="KW-0067">ATP-binding</keyword>
<keyword evidence="13" id="KW-1133">Transmembrane helix</keyword>
<dbReference type="InterPro" id="IPR003594">
    <property type="entry name" value="HATPase_dom"/>
</dbReference>
<comment type="catalytic activity">
    <reaction evidence="1">
        <text>ATP + protein L-histidine = ADP + protein N-phospho-L-histidine.</text>
        <dbReference type="EC" id="2.7.13.3"/>
    </reaction>
</comment>
<evidence type="ECO:0000256" key="8">
    <source>
        <dbReference type="ARBA" id="ARBA00023012"/>
    </source>
</evidence>
<feature type="domain" description="HTH araC/xylS-type" evidence="14">
    <location>
        <begin position="1252"/>
        <end position="1351"/>
    </location>
</feature>
<keyword evidence="11" id="KW-0804">Transcription</keyword>
<dbReference type="PROSITE" id="PS50109">
    <property type="entry name" value="HIS_KIN"/>
    <property type="match status" value="1"/>
</dbReference>
<feature type="domain" description="Histidine kinase" evidence="15">
    <location>
        <begin position="842"/>
        <end position="1059"/>
    </location>
</feature>
<dbReference type="SUPFAM" id="SSF52172">
    <property type="entry name" value="CheY-like"/>
    <property type="match status" value="1"/>
</dbReference>
<keyword evidence="13" id="KW-0812">Transmembrane</keyword>
<dbReference type="InterPro" id="IPR018060">
    <property type="entry name" value="HTH_AraC"/>
</dbReference>
<dbReference type="InterPro" id="IPR015943">
    <property type="entry name" value="WD40/YVTN_repeat-like_dom_sf"/>
</dbReference>
<dbReference type="GO" id="GO:0000155">
    <property type="term" value="F:phosphorelay sensor kinase activity"/>
    <property type="evidence" value="ECO:0007669"/>
    <property type="project" value="InterPro"/>
</dbReference>
<keyword evidence="9" id="KW-0805">Transcription regulation</keyword>
<dbReference type="Pfam" id="PF12833">
    <property type="entry name" value="HTH_18"/>
    <property type="match status" value="1"/>
</dbReference>
<sequence length="1355" mass="155248">MKNIIRLLVLFAIILIRPVSAQYAYANLFPLGKQLPSSSVRCMFQDRDGIMWLGTSDGLCRYDGYRLHVYRSSAKSPDLLSNNDIRCITEDGKGRLLIGTWKGINILDPNTNRISSLNFPELNTEIRSIVIDKKGYIWIGTYERLVRCSPDWKECKTYDLYLPKTSVNSIFMDNKGEIWSLFWQQGLYRYNSQKDKWDAMPKIGDDNNPFKMFQDKKGQLWITSWDDGVYLMHTEKPSQMYTPVSADNANEKSRFAAIFGIQQDDKYGYYWMVGHQGLTVVDYKNGKFSIIDMNNVTSKMNNIFSTIQKDTEGNMWIAAFNEGAYIINLNNPVIKNYPFPMIKSQTGGLTTDIKAIYEDGDGDLWIGQNRWGLGIYSHKDNTLRFFNEFPSLKNLKGITSIVYINKFSSEPDVVWVCSEYSSLIYVIKKINNNLLLDRTYDLEKIGGGYIQQIFEDNRKILWITTSTGIFYKPYGEDIQKIDINIRDASGITMDKQGDIWISTRIQGIFKFTPVKIGGSLKAENLVNLSKENSTLLSNDIECISADNSKTNIWIGSKEGNIFIVNSHNLLINNISSEFYGYINEGIQNIVVDSKNHVWISTNKCIIEYDPLNKGKIAYTPEDDIIVNSLSVNSYYYSEGKYIYYGGNRGITRLTNNISRLSEKAKKTEVLITDVNINNNSILDALPPDSYSLDKEKRVLRLGNDAKNVRIDFSALNYSYPHKVLYAYRIKGIDDDWIYTNGERQFAFYNKLPKGSYTLELRATDINGLWSDTISSYSIIKAPMWYETWWAYLLYTFIIIAILYIIYIKTQKQMMLKNELRITQIEKEKSEELIQAKLSYFTNISHDFLTPITIISCLIDDIEILYLNKIPQLNKMRYNLNKLKRLIQQILDFRKLESGKLDLKVSSGDISTFIRELCETNFEPLMNKKHINFSFITDEDSIPAFFDADKIEKVIFNLLSNAYKYTDEGGLITVNLKLQKKEGSQYIIIRISDTGIGIDPNNLKLIFNRFFSHKGKKGVEGNGIGLALTKELLQLHHATIDVESEINKGSTFSICLPIDRNCYSDTEVDSSKQLPILENTYNHLIEEASFSLTESTNEQLKVDDNKLLIVEDNEELLTLMSQIFSRYRRVITASNGSEAMSVIQNNDIDIIVSDVMMPEMDGLTLCQTLKSDIKTSHIPIILLTAKNNPDDRIACYNAGADGYIAKPFELKVLEARIQNFLSNKQIKQQEFKLDSNIDTDKLETSPIDQQFLSQAISIIQDRILDTEFEINDLAQDLCMSKSSLYRKIKATTGLSPIEFIRNIRLKHACQMLGDSSITISEVAYACGFSNPRYFSSCFKEEFGTTPKAFQKSRNNK</sequence>
<dbReference type="Pfam" id="PF02518">
    <property type="entry name" value="HATPase_c"/>
    <property type="match status" value="1"/>
</dbReference>
<dbReference type="GO" id="GO:0043565">
    <property type="term" value="F:sequence-specific DNA binding"/>
    <property type="evidence" value="ECO:0007669"/>
    <property type="project" value="InterPro"/>
</dbReference>
<dbReference type="SUPFAM" id="SSF46689">
    <property type="entry name" value="Homeodomain-like"/>
    <property type="match status" value="1"/>
</dbReference>
<dbReference type="SMART" id="SM00342">
    <property type="entry name" value="HTH_ARAC"/>
    <property type="match status" value="1"/>
</dbReference>
<evidence type="ECO:0000256" key="3">
    <source>
        <dbReference type="ARBA" id="ARBA00022553"/>
    </source>
</evidence>
<evidence type="ECO:0000256" key="5">
    <source>
        <dbReference type="ARBA" id="ARBA00022741"/>
    </source>
</evidence>
<dbReference type="EMBL" id="SOML01000017">
    <property type="protein sequence ID" value="TFD92602.1"/>
    <property type="molecule type" value="Genomic_DNA"/>
</dbReference>
<evidence type="ECO:0000259" key="14">
    <source>
        <dbReference type="PROSITE" id="PS01124"/>
    </source>
</evidence>
<dbReference type="Gene3D" id="1.10.287.130">
    <property type="match status" value="1"/>
</dbReference>
<dbReference type="InterPro" id="IPR011006">
    <property type="entry name" value="CheY-like_superfamily"/>
</dbReference>
<accession>A0A4Y8KTV3</accession>
<protein>
    <recommendedName>
        <fullName evidence="2">histidine kinase</fullName>
        <ecNumber evidence="2">2.7.13.3</ecNumber>
    </recommendedName>
</protein>
<keyword evidence="4" id="KW-0808">Transferase</keyword>
<feature type="transmembrane region" description="Helical" evidence="13">
    <location>
        <begin position="788"/>
        <end position="807"/>
    </location>
</feature>
<keyword evidence="10" id="KW-0238">DNA-binding</keyword>
<dbReference type="Gene3D" id="3.30.565.10">
    <property type="entry name" value="Histidine kinase-like ATPase, C-terminal domain"/>
    <property type="match status" value="1"/>
</dbReference>
<dbReference type="PROSITE" id="PS01124">
    <property type="entry name" value="HTH_ARAC_FAMILY_2"/>
    <property type="match status" value="1"/>
</dbReference>
<proteinExistence type="predicted"/>
<dbReference type="STRING" id="1121485.GCA_000426485_03482"/>
<dbReference type="SUPFAM" id="SSF55874">
    <property type="entry name" value="ATPase domain of HSP90 chaperone/DNA topoisomerase II/histidine kinase"/>
    <property type="match status" value="1"/>
</dbReference>
<evidence type="ECO:0000256" key="4">
    <source>
        <dbReference type="ARBA" id="ARBA00022679"/>
    </source>
</evidence>
<dbReference type="InterPro" id="IPR011123">
    <property type="entry name" value="Y_Y_Y"/>
</dbReference>
<dbReference type="SMART" id="SM00387">
    <property type="entry name" value="HATPase_c"/>
    <property type="match status" value="1"/>
</dbReference>
<evidence type="ECO:0000256" key="2">
    <source>
        <dbReference type="ARBA" id="ARBA00012438"/>
    </source>
</evidence>
<dbReference type="SUPFAM" id="SSF47384">
    <property type="entry name" value="Homodimeric domain of signal transducing histidine kinase"/>
    <property type="match status" value="1"/>
</dbReference>